<name>A0ABQ4R8P1_9HYPH</name>
<keyword evidence="2" id="KW-1185">Reference proteome</keyword>
<comment type="caution">
    <text evidence="1">The sequence shown here is derived from an EMBL/GenBank/DDBJ whole genome shotgun (WGS) entry which is preliminary data.</text>
</comment>
<sequence>MSSASVTPRSAPAGASFTGVIRIVAVSMSVSAMPPVLPLSLVAIVRVTLAVALAAGMKIGAEVPER</sequence>
<accession>A0ABQ4R8P1</accession>
<dbReference type="EMBL" id="BPQH01000048">
    <property type="protein sequence ID" value="GJD54048.1"/>
    <property type="molecule type" value="Genomic_DNA"/>
</dbReference>
<organism evidence="1 2">
    <name type="scientific">Methylobacterium crusticola</name>
    <dbReference type="NCBI Taxonomy" id="1697972"/>
    <lineage>
        <taxon>Bacteria</taxon>
        <taxon>Pseudomonadati</taxon>
        <taxon>Pseudomonadota</taxon>
        <taxon>Alphaproteobacteria</taxon>
        <taxon>Hyphomicrobiales</taxon>
        <taxon>Methylobacteriaceae</taxon>
        <taxon>Methylobacterium</taxon>
    </lineage>
</organism>
<gene>
    <name evidence="1" type="ORF">OPKNFCMD_6828</name>
</gene>
<dbReference type="Proteomes" id="UP001055167">
    <property type="component" value="Unassembled WGS sequence"/>
</dbReference>
<evidence type="ECO:0000313" key="1">
    <source>
        <dbReference type="EMBL" id="GJD54048.1"/>
    </source>
</evidence>
<protein>
    <submittedName>
        <fullName evidence="1">Uncharacterized protein</fullName>
    </submittedName>
</protein>
<reference evidence="1" key="1">
    <citation type="journal article" date="2021" name="Front. Microbiol.">
        <title>Comprehensive Comparative Genomics and Phenotyping of Methylobacterium Species.</title>
        <authorList>
            <person name="Alessa O."/>
            <person name="Ogura Y."/>
            <person name="Fujitani Y."/>
            <person name="Takami H."/>
            <person name="Hayashi T."/>
            <person name="Sahin N."/>
            <person name="Tani A."/>
        </authorList>
    </citation>
    <scope>NUCLEOTIDE SEQUENCE</scope>
    <source>
        <strain evidence="1">KCTC 52305</strain>
    </source>
</reference>
<proteinExistence type="predicted"/>
<evidence type="ECO:0000313" key="2">
    <source>
        <dbReference type="Proteomes" id="UP001055167"/>
    </source>
</evidence>
<reference evidence="1" key="2">
    <citation type="submission" date="2021-08" db="EMBL/GenBank/DDBJ databases">
        <authorList>
            <person name="Tani A."/>
            <person name="Ola A."/>
            <person name="Ogura Y."/>
            <person name="Katsura K."/>
            <person name="Hayashi T."/>
        </authorList>
    </citation>
    <scope>NUCLEOTIDE SEQUENCE</scope>
    <source>
        <strain evidence="1">KCTC 52305</strain>
    </source>
</reference>